<dbReference type="InterPro" id="IPR025966">
    <property type="entry name" value="OppC_N"/>
</dbReference>
<dbReference type="InterPro" id="IPR035906">
    <property type="entry name" value="MetI-like_sf"/>
</dbReference>
<feature type="transmembrane region" description="Helical" evidence="11">
    <location>
        <begin position="128"/>
        <end position="152"/>
    </location>
</feature>
<comment type="similarity">
    <text evidence="3">Belongs to the ABC transporter superfamily.</text>
</comment>
<dbReference type="PROSITE" id="PS50928">
    <property type="entry name" value="ABC_TM1"/>
    <property type="match status" value="1"/>
</dbReference>
<evidence type="ECO:0000259" key="13">
    <source>
        <dbReference type="PROSITE" id="PS50893"/>
    </source>
</evidence>
<dbReference type="InterPro" id="IPR003439">
    <property type="entry name" value="ABC_transporter-like_ATP-bd"/>
</dbReference>
<proteinExistence type="inferred from homology"/>
<dbReference type="InterPro" id="IPR003593">
    <property type="entry name" value="AAA+_ATPase"/>
</dbReference>
<evidence type="ECO:0000313" key="15">
    <source>
        <dbReference type="EMBL" id="SEG91605.1"/>
    </source>
</evidence>
<dbReference type="InterPro" id="IPR013563">
    <property type="entry name" value="Oligopep_ABC_C"/>
</dbReference>
<dbReference type="CDD" id="cd06261">
    <property type="entry name" value="TM_PBP2"/>
    <property type="match status" value="1"/>
</dbReference>
<protein>
    <submittedName>
        <fullName evidence="15">Oligopeptide/dipeptide ABC transporter, ATP-binding protein, C-terminal domain-containing protein</fullName>
    </submittedName>
</protein>
<dbReference type="FunFam" id="3.40.50.300:FF:000016">
    <property type="entry name" value="Oligopeptide ABC transporter ATP-binding component"/>
    <property type="match status" value="1"/>
</dbReference>
<name>A0A1H6E3Y5_9ACTN</name>
<feature type="transmembrane region" description="Helical" evidence="11">
    <location>
        <begin position="158"/>
        <end position="176"/>
    </location>
</feature>
<dbReference type="GO" id="GO:0016887">
    <property type="term" value="F:ATP hydrolysis activity"/>
    <property type="evidence" value="ECO:0007669"/>
    <property type="project" value="InterPro"/>
</dbReference>
<evidence type="ECO:0000256" key="12">
    <source>
        <dbReference type="SAM" id="MobiDB-lite"/>
    </source>
</evidence>
<dbReference type="Pfam" id="PF00005">
    <property type="entry name" value="ABC_tran"/>
    <property type="match status" value="1"/>
</dbReference>
<evidence type="ECO:0000256" key="4">
    <source>
        <dbReference type="ARBA" id="ARBA00022448"/>
    </source>
</evidence>
<evidence type="ECO:0000256" key="1">
    <source>
        <dbReference type="ARBA" id="ARBA00004141"/>
    </source>
</evidence>
<dbReference type="OrthoDB" id="3677453at2"/>
<dbReference type="NCBIfam" id="TIGR01727">
    <property type="entry name" value="oligo_HPY"/>
    <property type="match status" value="1"/>
</dbReference>
<dbReference type="PROSITE" id="PS00211">
    <property type="entry name" value="ABC_TRANSPORTER_1"/>
    <property type="match status" value="1"/>
</dbReference>
<dbReference type="GO" id="GO:0055085">
    <property type="term" value="P:transmembrane transport"/>
    <property type="evidence" value="ECO:0007669"/>
    <property type="project" value="InterPro"/>
</dbReference>
<dbReference type="PROSITE" id="PS50893">
    <property type="entry name" value="ABC_TRANSPORTER_2"/>
    <property type="match status" value="1"/>
</dbReference>
<comment type="subcellular location">
    <subcellularLocation>
        <location evidence="11">Cell membrane</location>
        <topology evidence="11">Multi-pass membrane protein</topology>
    </subcellularLocation>
    <subcellularLocation>
        <location evidence="2">Cell membrane</location>
        <topology evidence="2">Peripheral membrane protein</topology>
    </subcellularLocation>
    <subcellularLocation>
        <location evidence="1">Membrane</location>
        <topology evidence="1">Multi-pass membrane protein</topology>
    </subcellularLocation>
</comment>
<evidence type="ECO:0000256" key="5">
    <source>
        <dbReference type="ARBA" id="ARBA00022475"/>
    </source>
</evidence>
<reference evidence="15 16" key="1">
    <citation type="submission" date="2016-10" db="EMBL/GenBank/DDBJ databases">
        <authorList>
            <person name="de Groot N.N."/>
        </authorList>
    </citation>
    <scope>NUCLEOTIDE SEQUENCE [LARGE SCALE GENOMIC DNA]</scope>
    <source>
        <strain evidence="15 16">CGMCC 4.2023</strain>
    </source>
</reference>
<feature type="domain" description="ABC transmembrane type-1" evidence="14">
    <location>
        <begin position="97"/>
        <end position="285"/>
    </location>
</feature>
<keyword evidence="16" id="KW-1185">Reference proteome</keyword>
<dbReference type="Gene3D" id="1.10.3720.10">
    <property type="entry name" value="MetI-like"/>
    <property type="match status" value="1"/>
</dbReference>
<feature type="region of interest" description="Disordered" evidence="12">
    <location>
        <begin position="670"/>
        <end position="712"/>
    </location>
</feature>
<evidence type="ECO:0000256" key="8">
    <source>
        <dbReference type="ARBA" id="ARBA00022840"/>
    </source>
</evidence>
<dbReference type="Pfam" id="PF00528">
    <property type="entry name" value="BPD_transp_1"/>
    <property type="match status" value="1"/>
</dbReference>
<dbReference type="InterPro" id="IPR050388">
    <property type="entry name" value="ABC_Ni/Peptide_Import"/>
</dbReference>
<evidence type="ECO:0000313" key="16">
    <source>
        <dbReference type="Proteomes" id="UP000236754"/>
    </source>
</evidence>
<keyword evidence="7" id="KW-0547">Nucleotide-binding</keyword>
<dbReference type="Pfam" id="PF08352">
    <property type="entry name" value="oligo_HPY"/>
    <property type="match status" value="1"/>
</dbReference>
<dbReference type="InterPro" id="IPR027417">
    <property type="entry name" value="P-loop_NTPase"/>
</dbReference>
<gene>
    <name evidence="15" type="ORF">SAMN05216223_12427</name>
</gene>
<feature type="compositionally biased region" description="Low complexity" evidence="12">
    <location>
        <begin position="670"/>
        <end position="696"/>
    </location>
</feature>
<dbReference type="AlphaFoldDB" id="A0A1H6E3Y5"/>
<evidence type="ECO:0000259" key="14">
    <source>
        <dbReference type="PROSITE" id="PS50928"/>
    </source>
</evidence>
<keyword evidence="4 11" id="KW-0813">Transport</keyword>
<dbReference type="PANTHER" id="PTHR43297">
    <property type="entry name" value="OLIGOPEPTIDE TRANSPORT ATP-BINDING PROTEIN APPD"/>
    <property type="match status" value="1"/>
</dbReference>
<keyword evidence="8 15" id="KW-0067">ATP-binding</keyword>
<evidence type="ECO:0000256" key="10">
    <source>
        <dbReference type="ARBA" id="ARBA00023136"/>
    </source>
</evidence>
<evidence type="ECO:0000256" key="2">
    <source>
        <dbReference type="ARBA" id="ARBA00004202"/>
    </source>
</evidence>
<keyword evidence="9 11" id="KW-1133">Transmembrane helix</keyword>
<dbReference type="PANTHER" id="PTHR43297:SF2">
    <property type="entry name" value="DIPEPTIDE TRANSPORT ATP-BINDING PROTEIN DPPD"/>
    <property type="match status" value="1"/>
</dbReference>
<evidence type="ECO:0000256" key="3">
    <source>
        <dbReference type="ARBA" id="ARBA00005417"/>
    </source>
</evidence>
<sequence length="712" mass="75695">MALQPAALAEADATAESSGGPNHLWLRLLRSPLTLSGLVIVLIFVVLAVIAPWVSPYDPSAVSDSTLVGPSASHWLGTTQNGQDILSQMLYGARASMFVGIGAAVLTTLLSVLVGVTAGYIGGIGDELLSLLANVFLVLPSLPLTIILAAYLPHSGSLGIILVITVTGWAWGARVLRAQTLSLRKRDFVEAARATGERTWRIILKDILPNQVAVIAASFLGTVTGAILTQASLAFLGLADVTQWSWGTILYWAQTGSALLTGAWWWFVPAGLAIAVLGTALSLVNFGIDEFINPRLRQAGIGTKKAQRGQVSAKRVRRVKRRGPAVRRPAAAPFTQDSTDVVLDVRNLRVEYVGEGGRTPAVSDVSFTLRRGEVLGIAGESGSGKSTLAYAITRLHKPPAEISQGEIHYTKPDGSTVDVLAMDDTELREFRWEELSIVFQSAMHALNPVLRIGAQIEDVIVAHRPGMNAPERAARVIELLGIVGIPADRANSYPHELSGGMRQRAMIAVGLALDPEIIVMDEPTTALDVVIQRQIIEKIMELKDRLGFSVVFITHDLSLLIELSDTIAVMYGGKVVEMAAADDFYRRPQHPYSRGLLASFPTLGGPKRELTGIAGSPPDLRRLPSGCAFRPRCPHAFDACAAQVPQLYRIGAPGGGSSLAACLLHTDASPDQAADPAADPASDPKTDTAAAAGAGDPHSETTPNELATGETR</sequence>
<dbReference type="SMART" id="SM00382">
    <property type="entry name" value="AAA"/>
    <property type="match status" value="1"/>
</dbReference>
<accession>A0A1H6E3Y5</accession>
<feature type="domain" description="ABC transporter" evidence="13">
    <location>
        <begin position="345"/>
        <end position="597"/>
    </location>
</feature>
<dbReference type="SUPFAM" id="SSF161098">
    <property type="entry name" value="MetI-like"/>
    <property type="match status" value="1"/>
</dbReference>
<feature type="transmembrane region" description="Helical" evidence="11">
    <location>
        <begin position="264"/>
        <end position="288"/>
    </location>
</feature>
<feature type="transmembrane region" description="Helical" evidence="11">
    <location>
        <begin position="97"/>
        <end position="121"/>
    </location>
</feature>
<dbReference type="CDD" id="cd03257">
    <property type="entry name" value="ABC_NikE_OppD_transporters"/>
    <property type="match status" value="1"/>
</dbReference>
<keyword evidence="5" id="KW-1003">Cell membrane</keyword>
<feature type="transmembrane region" description="Helical" evidence="11">
    <location>
        <begin position="212"/>
        <end position="236"/>
    </location>
</feature>
<dbReference type="GO" id="GO:0015833">
    <property type="term" value="P:peptide transport"/>
    <property type="evidence" value="ECO:0007669"/>
    <property type="project" value="InterPro"/>
</dbReference>
<dbReference type="Proteomes" id="UP000236754">
    <property type="component" value="Unassembled WGS sequence"/>
</dbReference>
<dbReference type="Pfam" id="PF12911">
    <property type="entry name" value="OppC_N"/>
    <property type="match status" value="1"/>
</dbReference>
<keyword evidence="10 11" id="KW-0472">Membrane</keyword>
<dbReference type="InterPro" id="IPR017871">
    <property type="entry name" value="ABC_transporter-like_CS"/>
</dbReference>
<evidence type="ECO:0000256" key="7">
    <source>
        <dbReference type="ARBA" id="ARBA00022741"/>
    </source>
</evidence>
<dbReference type="GO" id="GO:0005886">
    <property type="term" value="C:plasma membrane"/>
    <property type="evidence" value="ECO:0007669"/>
    <property type="project" value="UniProtKB-SubCell"/>
</dbReference>
<organism evidence="15 16">
    <name type="scientific">Actinacidiphila yanglinensis</name>
    <dbReference type="NCBI Taxonomy" id="310779"/>
    <lineage>
        <taxon>Bacteria</taxon>
        <taxon>Bacillati</taxon>
        <taxon>Actinomycetota</taxon>
        <taxon>Actinomycetes</taxon>
        <taxon>Kitasatosporales</taxon>
        <taxon>Streptomycetaceae</taxon>
        <taxon>Actinacidiphila</taxon>
    </lineage>
</organism>
<evidence type="ECO:0000256" key="11">
    <source>
        <dbReference type="RuleBase" id="RU363032"/>
    </source>
</evidence>
<dbReference type="InterPro" id="IPR000515">
    <property type="entry name" value="MetI-like"/>
</dbReference>
<dbReference type="Gene3D" id="3.40.50.300">
    <property type="entry name" value="P-loop containing nucleotide triphosphate hydrolases"/>
    <property type="match status" value="1"/>
</dbReference>
<evidence type="ECO:0000256" key="6">
    <source>
        <dbReference type="ARBA" id="ARBA00022692"/>
    </source>
</evidence>
<keyword evidence="6 11" id="KW-0812">Transmembrane</keyword>
<dbReference type="SUPFAM" id="SSF52540">
    <property type="entry name" value="P-loop containing nucleoside triphosphate hydrolases"/>
    <property type="match status" value="1"/>
</dbReference>
<comment type="similarity">
    <text evidence="11">Belongs to the binding-protein-dependent transport system permease family.</text>
</comment>
<evidence type="ECO:0000256" key="9">
    <source>
        <dbReference type="ARBA" id="ARBA00022989"/>
    </source>
</evidence>
<dbReference type="GO" id="GO:0005524">
    <property type="term" value="F:ATP binding"/>
    <property type="evidence" value="ECO:0007669"/>
    <property type="project" value="UniProtKB-KW"/>
</dbReference>
<feature type="transmembrane region" description="Helical" evidence="11">
    <location>
        <begin position="33"/>
        <end position="54"/>
    </location>
</feature>
<dbReference type="EMBL" id="FNVU01000024">
    <property type="protein sequence ID" value="SEG91605.1"/>
    <property type="molecule type" value="Genomic_DNA"/>
</dbReference>